<dbReference type="EMBL" id="BQNB010008498">
    <property type="protein sequence ID" value="GJS50197.1"/>
    <property type="molecule type" value="Genomic_DNA"/>
</dbReference>
<reference evidence="1" key="2">
    <citation type="submission" date="2022-01" db="EMBL/GenBank/DDBJ databases">
        <authorList>
            <person name="Yamashiro T."/>
            <person name="Shiraishi A."/>
            <person name="Satake H."/>
            <person name="Nakayama K."/>
        </authorList>
    </citation>
    <scope>NUCLEOTIDE SEQUENCE</scope>
</reference>
<keyword evidence="2" id="KW-1185">Reference proteome</keyword>
<evidence type="ECO:0000313" key="2">
    <source>
        <dbReference type="Proteomes" id="UP001151760"/>
    </source>
</evidence>
<evidence type="ECO:0000313" key="1">
    <source>
        <dbReference type="EMBL" id="GJS50197.1"/>
    </source>
</evidence>
<proteinExistence type="predicted"/>
<accession>A0ABQ4WBH5</accession>
<comment type="caution">
    <text evidence="1">The sequence shown here is derived from an EMBL/GenBank/DDBJ whole genome shotgun (WGS) entry which is preliminary data.</text>
</comment>
<organism evidence="1 2">
    <name type="scientific">Tanacetum coccineum</name>
    <dbReference type="NCBI Taxonomy" id="301880"/>
    <lineage>
        <taxon>Eukaryota</taxon>
        <taxon>Viridiplantae</taxon>
        <taxon>Streptophyta</taxon>
        <taxon>Embryophyta</taxon>
        <taxon>Tracheophyta</taxon>
        <taxon>Spermatophyta</taxon>
        <taxon>Magnoliopsida</taxon>
        <taxon>eudicotyledons</taxon>
        <taxon>Gunneridae</taxon>
        <taxon>Pentapetalae</taxon>
        <taxon>asterids</taxon>
        <taxon>campanulids</taxon>
        <taxon>Asterales</taxon>
        <taxon>Asteraceae</taxon>
        <taxon>Asteroideae</taxon>
        <taxon>Anthemideae</taxon>
        <taxon>Anthemidinae</taxon>
        <taxon>Tanacetum</taxon>
    </lineage>
</organism>
<name>A0ABQ4WBH5_9ASTR</name>
<gene>
    <name evidence="1" type="ORF">Tco_0600318</name>
</gene>
<reference evidence="1" key="1">
    <citation type="journal article" date="2022" name="Int. J. Mol. Sci.">
        <title>Draft Genome of Tanacetum Coccineum: Genomic Comparison of Closely Related Tanacetum-Family Plants.</title>
        <authorList>
            <person name="Yamashiro T."/>
            <person name="Shiraishi A."/>
            <person name="Nakayama K."/>
            <person name="Satake H."/>
        </authorList>
    </citation>
    <scope>NUCLEOTIDE SEQUENCE</scope>
</reference>
<sequence length="133" mass="15353">MDKGGFQSKRLAQICRIFLDGYGVLIVRTDIESYYGSSCLEALKKYDNVLPLTERQLVQYLQKVSRVLYNILIKDQWEKYKEAAVSYADLMSEIKGFHNAAYKVHRGTEDAFSTYEKLLVNFQAQYGKDADKS</sequence>
<dbReference type="Proteomes" id="UP001151760">
    <property type="component" value="Unassembled WGS sequence"/>
</dbReference>
<protein>
    <submittedName>
        <fullName evidence="1">Uncharacterized protein</fullName>
    </submittedName>
</protein>